<comment type="subcellular location">
    <subcellularLocation>
        <location evidence="1">Cytoplasm</location>
    </subcellularLocation>
</comment>
<dbReference type="GO" id="GO:0007017">
    <property type="term" value="P:microtubule-based process"/>
    <property type="evidence" value="ECO:0007669"/>
    <property type="project" value="InterPro"/>
</dbReference>
<evidence type="ECO:0000256" key="3">
    <source>
        <dbReference type="SAM" id="MobiDB-lite"/>
    </source>
</evidence>
<keyword evidence="2" id="KW-0963">Cytoplasm</keyword>
<gene>
    <name evidence="4" type="ORF">A1Q2_05511</name>
</gene>
<reference evidence="4 5" key="1">
    <citation type="journal article" date="2012" name="Eukaryot. Cell">
        <title>Genome sequence of the Trichosporon asahii environmental strain CBS 8904.</title>
        <authorList>
            <person name="Yang R.Y."/>
            <person name="Li H.T."/>
            <person name="Zhu H."/>
            <person name="Zhou G.P."/>
            <person name="Wang M."/>
            <person name="Wang L."/>
        </authorList>
    </citation>
    <scope>NUCLEOTIDE SEQUENCE [LARGE SCALE GENOMIC DNA]</scope>
    <source>
        <strain evidence="4 5">CBS 8904</strain>
    </source>
</reference>
<dbReference type="InParanoid" id="K1VU10"/>
<keyword evidence="5" id="KW-1185">Reference proteome</keyword>
<dbReference type="Pfam" id="PF04912">
    <property type="entry name" value="Dynamitin"/>
    <property type="match status" value="1"/>
</dbReference>
<evidence type="ECO:0000313" key="4">
    <source>
        <dbReference type="EMBL" id="EKD00168.1"/>
    </source>
</evidence>
<dbReference type="OMA" id="IMDERMT"/>
<dbReference type="STRING" id="1220162.K1VU10"/>
<accession>K1VU10</accession>
<feature type="compositionally biased region" description="Low complexity" evidence="3">
    <location>
        <begin position="53"/>
        <end position="62"/>
    </location>
</feature>
<dbReference type="PANTHER" id="PTHR15346">
    <property type="entry name" value="DYNACTIN SUBUNIT"/>
    <property type="match status" value="1"/>
</dbReference>
<dbReference type="InterPro" id="IPR028133">
    <property type="entry name" value="Dynamitin"/>
</dbReference>
<dbReference type="AlphaFoldDB" id="K1VU10"/>
<dbReference type="HOGENOM" id="CLU_1574511_0_0_1"/>
<comment type="caution">
    <text evidence="4">The sequence shown here is derived from an EMBL/GenBank/DDBJ whole genome shotgun (WGS) entry which is preliminary data.</text>
</comment>
<evidence type="ECO:0000256" key="2">
    <source>
        <dbReference type="ARBA" id="ARBA00022490"/>
    </source>
</evidence>
<feature type="region of interest" description="Disordered" evidence="3">
    <location>
        <begin position="53"/>
        <end position="73"/>
    </location>
</feature>
<proteinExistence type="predicted"/>
<dbReference type="eggNOG" id="KOG3958">
    <property type="taxonomic scope" value="Eukaryota"/>
</dbReference>
<dbReference type="Proteomes" id="UP000006757">
    <property type="component" value="Unassembled WGS sequence"/>
</dbReference>
<dbReference type="GO" id="GO:0005737">
    <property type="term" value="C:cytoplasm"/>
    <property type="evidence" value="ECO:0007669"/>
    <property type="project" value="UniProtKB-SubCell"/>
</dbReference>
<organism evidence="4 5">
    <name type="scientific">Trichosporon asahii var. asahii (strain CBS 8904)</name>
    <name type="common">Yeast</name>
    <dbReference type="NCBI Taxonomy" id="1220162"/>
    <lineage>
        <taxon>Eukaryota</taxon>
        <taxon>Fungi</taxon>
        <taxon>Dikarya</taxon>
        <taxon>Basidiomycota</taxon>
        <taxon>Agaricomycotina</taxon>
        <taxon>Tremellomycetes</taxon>
        <taxon>Trichosporonales</taxon>
        <taxon>Trichosporonaceae</taxon>
        <taxon>Trichosporon</taxon>
    </lineage>
</organism>
<evidence type="ECO:0000313" key="5">
    <source>
        <dbReference type="Proteomes" id="UP000006757"/>
    </source>
</evidence>
<sequence>MDSADDQIPVSLMESLSRLDNLLNVLTQPRHLDGISRRVKMLLNDLERAGASARRNAGAGSSPEKAAPSALSQTDQDTLQDLFALLPRLDPLIPTIPPLITRLRSLSQLHAEALSIAADLRELQSSSADASDEERELNAIVKSVHIGFTEAATGIQKNWEALQGRIQGLEGRLERLS</sequence>
<name>K1VU10_TRIAC</name>
<evidence type="ECO:0000256" key="1">
    <source>
        <dbReference type="ARBA" id="ARBA00004496"/>
    </source>
</evidence>
<protein>
    <submittedName>
        <fullName evidence="4">Uncharacterized protein</fullName>
    </submittedName>
</protein>
<dbReference type="OrthoDB" id="4977at2759"/>
<dbReference type="GO" id="GO:0005869">
    <property type="term" value="C:dynactin complex"/>
    <property type="evidence" value="ECO:0007669"/>
    <property type="project" value="InterPro"/>
</dbReference>
<dbReference type="EMBL" id="AMBO01000346">
    <property type="protein sequence ID" value="EKD00168.1"/>
    <property type="molecule type" value="Genomic_DNA"/>
</dbReference>